<dbReference type="Proteomes" id="UP000184501">
    <property type="component" value="Unassembled WGS sequence"/>
</dbReference>
<evidence type="ECO:0008006" key="3">
    <source>
        <dbReference type="Google" id="ProtNLM"/>
    </source>
</evidence>
<sequence length="198" mass="22063">MTSSSFSSPRMVLRGCDPLAEAEELVRQLSLRRIRESRAEPEQGIVHECVWALTLDVQLHYLEDHRSGCSFVVVTGPSQERVEEFAPLVASYLGPWTWPELLAEVRRGGGQEERARALLRAGIGAPDHFDQSFFDHVANAARSPEGWLRTAGVWATSYPFWPEFVPLLREVAEHDADPDLRAEARAIATAIENQVGAS</sequence>
<name>A0A1M4YVK1_STRHI</name>
<gene>
    <name evidence="1" type="ORF">SAMN05444320_102499</name>
</gene>
<organism evidence="1 2">
    <name type="scientific">Streptoalloteichus hindustanus</name>
    <dbReference type="NCBI Taxonomy" id="2017"/>
    <lineage>
        <taxon>Bacteria</taxon>
        <taxon>Bacillati</taxon>
        <taxon>Actinomycetota</taxon>
        <taxon>Actinomycetes</taxon>
        <taxon>Pseudonocardiales</taxon>
        <taxon>Pseudonocardiaceae</taxon>
        <taxon>Streptoalloteichus</taxon>
    </lineage>
</organism>
<accession>A0A1M4YVK1</accession>
<proteinExistence type="predicted"/>
<reference evidence="1 2" key="1">
    <citation type="submission" date="2016-11" db="EMBL/GenBank/DDBJ databases">
        <authorList>
            <person name="Jaros S."/>
            <person name="Januszkiewicz K."/>
            <person name="Wedrychowicz H."/>
        </authorList>
    </citation>
    <scope>NUCLEOTIDE SEQUENCE [LARGE SCALE GENOMIC DNA]</scope>
    <source>
        <strain evidence="1 2">DSM 44523</strain>
    </source>
</reference>
<evidence type="ECO:0000313" key="1">
    <source>
        <dbReference type="EMBL" id="SHF09718.1"/>
    </source>
</evidence>
<dbReference type="EMBL" id="FQVN01000002">
    <property type="protein sequence ID" value="SHF09718.1"/>
    <property type="molecule type" value="Genomic_DNA"/>
</dbReference>
<evidence type="ECO:0000313" key="2">
    <source>
        <dbReference type="Proteomes" id="UP000184501"/>
    </source>
</evidence>
<keyword evidence="2" id="KW-1185">Reference proteome</keyword>
<dbReference type="AlphaFoldDB" id="A0A1M4YVK1"/>
<protein>
    <recommendedName>
        <fullName evidence="3">HEAT repeat-containing protein</fullName>
    </recommendedName>
</protein>
<dbReference type="STRING" id="2017.SAMN05444320_102499"/>